<feature type="region of interest" description="Disordered" evidence="4">
    <location>
        <begin position="381"/>
        <end position="413"/>
    </location>
</feature>
<dbReference type="InterPro" id="IPR026822">
    <property type="entry name" value="Spp2/MOS2_G-patch"/>
</dbReference>
<dbReference type="SUPFAM" id="SSF50405">
    <property type="entry name" value="Actin-crosslinking proteins"/>
    <property type="match status" value="1"/>
</dbReference>
<evidence type="ECO:0000313" key="6">
    <source>
        <dbReference type="Proteomes" id="UP000675881"/>
    </source>
</evidence>
<dbReference type="PANTHER" id="PTHR12928">
    <property type="entry name" value="FRG1 PROTEIN"/>
    <property type="match status" value="1"/>
</dbReference>
<proteinExistence type="inferred from homology"/>
<dbReference type="InterPro" id="IPR002110">
    <property type="entry name" value="Ankyrin_rpt"/>
</dbReference>
<reference evidence="5" key="1">
    <citation type="submission" date="2021-02" db="EMBL/GenBank/DDBJ databases">
        <authorList>
            <person name="Bekaert M."/>
        </authorList>
    </citation>
    <scope>NUCLEOTIDE SEQUENCE</scope>
    <source>
        <strain evidence="5">IoA-00</strain>
    </source>
</reference>
<organism evidence="5 6">
    <name type="scientific">Lepeophtheirus salmonis</name>
    <name type="common">Salmon louse</name>
    <name type="synonym">Caligus salmonis</name>
    <dbReference type="NCBI Taxonomy" id="72036"/>
    <lineage>
        <taxon>Eukaryota</taxon>
        <taxon>Metazoa</taxon>
        <taxon>Ecdysozoa</taxon>
        <taxon>Arthropoda</taxon>
        <taxon>Crustacea</taxon>
        <taxon>Multicrustacea</taxon>
        <taxon>Hexanauplia</taxon>
        <taxon>Copepoda</taxon>
        <taxon>Siphonostomatoida</taxon>
        <taxon>Caligidae</taxon>
        <taxon>Lepeophtheirus</taxon>
    </lineage>
</organism>
<dbReference type="CDD" id="cd00229">
    <property type="entry name" value="SGNH_hydrolase"/>
    <property type="match status" value="1"/>
</dbReference>
<keyword evidence="3" id="KW-0539">Nucleus</keyword>
<dbReference type="GO" id="GO:0005730">
    <property type="term" value="C:nucleolus"/>
    <property type="evidence" value="ECO:0007669"/>
    <property type="project" value="UniProtKB-SubCell"/>
</dbReference>
<feature type="compositionally biased region" description="Basic residues" evidence="4">
    <location>
        <begin position="388"/>
        <end position="399"/>
    </location>
</feature>
<sequence length="1055" mass="118487">MSSFSFKFSQTREKVNLQGLSEAKDEEEEDRDYVREVNEEKGVKSVKEKEEKKDLIIPCPGDSLEAKAIQELLQGRSIDAGLDKDLIIYQESLKKAGNDATEEDYDSVPIEEFGMAMLKGMGWTPQSKKTIGTLEATLRPKGLGLGAAVPKTKKKGTSKDEEELEMVVGAYVLISQGPHKHKYAQINGFDEGTGRAIVQMALGRHVISISENVIKLVSKKEYKEKSKILNQDEYDRMSKRRSRSRSPVKTENPLYDEKKKYHKNGKHTKPNYQVRSRSPSPKKRNPSWAAPHLRIRYINEQVDGRILDNVPVSDLETVIPKTSSSNQKVMIVNNVGSARKGTLATILNKDKDQTTPLSYEEKKFHIMSDVYGKAKSGKLLLKGDKSSGGKKKKNKKEKRRHDEGEDTSKSERKKLKLVAAKDREIHGGWWPVTDFKHITGPIAIQFGKLYVKSLDDGSFGLGIPHGDGEGPEPQEVLLAVNINDTKVAFKSGYDKYLRVDPTKGTIRGISDAVGATEQFEPVFQEGKLAILGPNNKFLSIDEYEGDTICCNKLKAGSEEIIVIRTNAEREEDKKKDKPEEETGSVGQVELNYVKKFQKFQDHKIKLCNEDREELVKARDSDIIKQGVDINVIDSYGWTPLMHAISSGNLRITQLFLNKGANPTLTKDKGGWSCQSLAEKQGGEILRLISEGPHFITTPCSCLNETKPSYDCELCHQTFEDKKLHTSSIIHNFRYNMHCDSSKPKSTYYGISENNRGYELMLKKGWNPEKGLGPSCSGKLYPVKTVLKKDRSGIGNTKERARVTHFGPGDISSVADRRSRDCKFEAIKELNIAMSKKVRILCYGDSLTAGFYFGGRYFEPYGESLVNALGEDDFEVDYCGRCGATTQDMLNDLDKDITDKHRPSWKGMGLRKMLKYNGSYDLVILLLGSNDLYFGIHQDITCNNLKNLHGIILASSPNITSIALAIPDAEFMLQSDDLHTRWMAINEFLQKESEVNERMKYISFPFGLKDSNLYDDGTHFSIKGNQELGIRLARIIKEKKLFGGKNATDLVISEGH</sequence>
<gene>
    <name evidence="5" type="ORF">LSAA_11749</name>
</gene>
<dbReference type="GO" id="GO:0055120">
    <property type="term" value="C:striated muscle dense body"/>
    <property type="evidence" value="ECO:0007669"/>
    <property type="project" value="TreeGrafter"/>
</dbReference>
<dbReference type="Pfam" id="PF12656">
    <property type="entry name" value="G-patch_2"/>
    <property type="match status" value="1"/>
</dbReference>
<evidence type="ECO:0000256" key="1">
    <source>
        <dbReference type="ARBA" id="ARBA00004604"/>
    </source>
</evidence>
<dbReference type="OrthoDB" id="5951866at2759"/>
<evidence type="ECO:0000256" key="2">
    <source>
        <dbReference type="ARBA" id="ARBA00010878"/>
    </source>
</evidence>
<dbReference type="Pfam" id="PF06229">
    <property type="entry name" value="FRG1"/>
    <property type="match status" value="1"/>
</dbReference>
<dbReference type="AlphaFoldDB" id="A0A7R8CYS8"/>
<comment type="similarity">
    <text evidence="2">Belongs to the FRG1 family.</text>
</comment>
<dbReference type="GO" id="GO:0051015">
    <property type="term" value="F:actin filament binding"/>
    <property type="evidence" value="ECO:0007669"/>
    <property type="project" value="TreeGrafter"/>
</dbReference>
<dbReference type="SUPFAM" id="SSF52266">
    <property type="entry name" value="SGNH hydrolase"/>
    <property type="match status" value="1"/>
</dbReference>
<dbReference type="Proteomes" id="UP000675881">
    <property type="component" value="Chromosome 6"/>
</dbReference>
<dbReference type="PROSITE" id="PS50174">
    <property type="entry name" value="G_PATCH"/>
    <property type="match status" value="1"/>
</dbReference>
<feature type="compositionally biased region" description="Basic residues" evidence="4">
    <location>
        <begin position="260"/>
        <end position="269"/>
    </location>
</feature>
<accession>A0A7R8CYS8</accession>
<feature type="region of interest" description="Disordered" evidence="4">
    <location>
        <begin position="232"/>
        <end position="288"/>
    </location>
</feature>
<dbReference type="EMBL" id="HG994585">
    <property type="protein sequence ID" value="CAF2970675.1"/>
    <property type="molecule type" value="Genomic_DNA"/>
</dbReference>
<dbReference type="Pfam" id="PF13472">
    <property type="entry name" value="Lipase_GDSL_2"/>
    <property type="match status" value="1"/>
</dbReference>
<dbReference type="InterPro" id="IPR010414">
    <property type="entry name" value="FRG1"/>
</dbReference>
<comment type="subcellular location">
    <subcellularLocation>
        <location evidence="1">Nucleus</location>
        <location evidence="1">Nucleolus</location>
    </subcellularLocation>
</comment>
<dbReference type="InterPro" id="IPR036770">
    <property type="entry name" value="Ankyrin_rpt-contain_sf"/>
</dbReference>
<evidence type="ECO:0000313" key="5">
    <source>
        <dbReference type="EMBL" id="CAF2970675.1"/>
    </source>
</evidence>
<dbReference type="InterPro" id="IPR000467">
    <property type="entry name" value="G_patch_dom"/>
</dbReference>
<name>A0A7R8CYS8_LEPSM</name>
<dbReference type="PROSITE" id="PS50297">
    <property type="entry name" value="ANK_REP_REGION"/>
    <property type="match status" value="1"/>
</dbReference>
<protein>
    <submittedName>
        <fullName evidence="5">FRG1</fullName>
    </submittedName>
</protein>
<evidence type="ECO:0000256" key="4">
    <source>
        <dbReference type="SAM" id="MobiDB-lite"/>
    </source>
</evidence>
<dbReference type="SMART" id="SM00248">
    <property type="entry name" value="ANK"/>
    <property type="match status" value="1"/>
</dbReference>
<dbReference type="Pfam" id="PF12796">
    <property type="entry name" value="Ank_2"/>
    <property type="match status" value="1"/>
</dbReference>
<evidence type="ECO:0000256" key="3">
    <source>
        <dbReference type="ARBA" id="ARBA00023242"/>
    </source>
</evidence>
<dbReference type="PROSITE" id="PS50088">
    <property type="entry name" value="ANK_REPEAT"/>
    <property type="match status" value="1"/>
</dbReference>
<dbReference type="Gene3D" id="2.80.10.50">
    <property type="match status" value="1"/>
</dbReference>
<keyword evidence="6" id="KW-1185">Reference proteome</keyword>
<dbReference type="Gene3D" id="1.25.40.20">
    <property type="entry name" value="Ankyrin repeat-containing domain"/>
    <property type="match status" value="1"/>
</dbReference>
<dbReference type="SUPFAM" id="SSF48403">
    <property type="entry name" value="Ankyrin repeat"/>
    <property type="match status" value="1"/>
</dbReference>
<dbReference type="InterPro" id="IPR008999">
    <property type="entry name" value="Actin-crosslinking"/>
</dbReference>
<dbReference type="PANTHER" id="PTHR12928:SF0">
    <property type="entry name" value="FSHD REGION GENE 1"/>
    <property type="match status" value="1"/>
</dbReference>
<dbReference type="GO" id="GO:0003676">
    <property type="term" value="F:nucleic acid binding"/>
    <property type="evidence" value="ECO:0007669"/>
    <property type="project" value="InterPro"/>
</dbReference>
<dbReference type="InterPro" id="IPR036514">
    <property type="entry name" value="SGNH_hydro_sf"/>
</dbReference>
<feature type="compositionally biased region" description="Basic and acidic residues" evidence="4">
    <location>
        <begin position="400"/>
        <end position="410"/>
    </location>
</feature>
<dbReference type="SMART" id="SM00443">
    <property type="entry name" value="G_patch"/>
    <property type="match status" value="2"/>
</dbReference>
<dbReference type="Pfam" id="PF01585">
    <property type="entry name" value="G-patch"/>
    <property type="match status" value="1"/>
</dbReference>
<dbReference type="CDD" id="cd23338">
    <property type="entry name" value="beta-trefoil_FSCN_FRG1"/>
    <property type="match status" value="1"/>
</dbReference>
<dbReference type="InterPro" id="IPR013830">
    <property type="entry name" value="SGNH_hydro"/>
</dbReference>
<dbReference type="GO" id="GO:0071013">
    <property type="term" value="C:catalytic step 2 spliceosome"/>
    <property type="evidence" value="ECO:0007669"/>
    <property type="project" value="TreeGrafter"/>
</dbReference>
<dbReference type="Gene3D" id="3.40.50.1110">
    <property type="entry name" value="SGNH hydrolase"/>
    <property type="match status" value="1"/>
</dbReference>